<dbReference type="AlphaFoldDB" id="M7BQM9"/>
<dbReference type="Proteomes" id="UP000031443">
    <property type="component" value="Unassembled WGS sequence"/>
</dbReference>
<gene>
    <name evidence="1" type="ORF">UY3_04779</name>
</gene>
<dbReference type="EMBL" id="KB520915">
    <property type="protein sequence ID" value="EMP38020.1"/>
    <property type="molecule type" value="Genomic_DNA"/>
</dbReference>
<proteinExistence type="predicted"/>
<sequence length="115" mass="12478">MSPKARYLKPTSQMVIRRTVIAPVELYLATALKGRVVSRQDMGKQANSRSSSPHFQSVNSWIPEGFGCPQSVQVMNGVFDSIASKGNISDSICNLGSQLLLFLVTPVDVPISPTK</sequence>
<protein>
    <submittedName>
        <fullName evidence="1">Uncharacterized protein</fullName>
    </submittedName>
</protein>
<organism evidence="1 2">
    <name type="scientific">Chelonia mydas</name>
    <name type="common">Green sea-turtle</name>
    <name type="synonym">Chelonia agassizi</name>
    <dbReference type="NCBI Taxonomy" id="8469"/>
    <lineage>
        <taxon>Eukaryota</taxon>
        <taxon>Metazoa</taxon>
        <taxon>Chordata</taxon>
        <taxon>Craniata</taxon>
        <taxon>Vertebrata</taxon>
        <taxon>Euteleostomi</taxon>
        <taxon>Archelosauria</taxon>
        <taxon>Testudinata</taxon>
        <taxon>Testudines</taxon>
        <taxon>Cryptodira</taxon>
        <taxon>Durocryptodira</taxon>
        <taxon>Americhelydia</taxon>
        <taxon>Chelonioidea</taxon>
        <taxon>Cheloniidae</taxon>
        <taxon>Chelonia</taxon>
    </lineage>
</organism>
<name>M7BQM9_CHEMY</name>
<accession>M7BQM9</accession>
<evidence type="ECO:0000313" key="1">
    <source>
        <dbReference type="EMBL" id="EMP38020.1"/>
    </source>
</evidence>
<reference evidence="2" key="1">
    <citation type="journal article" date="2013" name="Nat. Genet.">
        <title>The draft genomes of soft-shell turtle and green sea turtle yield insights into the development and evolution of the turtle-specific body plan.</title>
        <authorList>
            <person name="Wang Z."/>
            <person name="Pascual-Anaya J."/>
            <person name="Zadissa A."/>
            <person name="Li W."/>
            <person name="Niimura Y."/>
            <person name="Huang Z."/>
            <person name="Li C."/>
            <person name="White S."/>
            <person name="Xiong Z."/>
            <person name="Fang D."/>
            <person name="Wang B."/>
            <person name="Ming Y."/>
            <person name="Chen Y."/>
            <person name="Zheng Y."/>
            <person name="Kuraku S."/>
            <person name="Pignatelli M."/>
            <person name="Herrero J."/>
            <person name="Beal K."/>
            <person name="Nozawa M."/>
            <person name="Li Q."/>
            <person name="Wang J."/>
            <person name="Zhang H."/>
            <person name="Yu L."/>
            <person name="Shigenobu S."/>
            <person name="Wang J."/>
            <person name="Liu J."/>
            <person name="Flicek P."/>
            <person name="Searle S."/>
            <person name="Wang J."/>
            <person name="Kuratani S."/>
            <person name="Yin Y."/>
            <person name="Aken B."/>
            <person name="Zhang G."/>
            <person name="Irie N."/>
        </authorList>
    </citation>
    <scope>NUCLEOTIDE SEQUENCE [LARGE SCALE GENOMIC DNA]</scope>
</reference>
<keyword evidence="2" id="KW-1185">Reference proteome</keyword>
<evidence type="ECO:0000313" key="2">
    <source>
        <dbReference type="Proteomes" id="UP000031443"/>
    </source>
</evidence>